<dbReference type="InterPro" id="IPR017850">
    <property type="entry name" value="Alkaline_phosphatase_core_sf"/>
</dbReference>
<dbReference type="EMBL" id="QJKD01000001">
    <property type="protein sequence ID" value="PXX56806.1"/>
    <property type="molecule type" value="Genomic_DNA"/>
</dbReference>
<dbReference type="SUPFAM" id="SSF53649">
    <property type="entry name" value="Alkaline phosphatase-like"/>
    <property type="match status" value="1"/>
</dbReference>
<protein>
    <submittedName>
        <fullName evidence="4">Choline-sulfatase</fullName>
    </submittedName>
</protein>
<comment type="caution">
    <text evidence="4">The sequence shown here is derived from an EMBL/GenBank/DDBJ whole genome shotgun (WGS) entry which is preliminary data.</text>
</comment>
<evidence type="ECO:0000256" key="1">
    <source>
        <dbReference type="ARBA" id="ARBA00022723"/>
    </source>
</evidence>
<dbReference type="GeneID" id="86059466"/>
<dbReference type="GO" id="GO:0005737">
    <property type="term" value="C:cytoplasm"/>
    <property type="evidence" value="ECO:0007669"/>
    <property type="project" value="TreeGrafter"/>
</dbReference>
<dbReference type="GO" id="GO:0008484">
    <property type="term" value="F:sulfuric ester hydrolase activity"/>
    <property type="evidence" value="ECO:0007669"/>
    <property type="project" value="TreeGrafter"/>
</dbReference>
<name>A0A2V3YCD7_9FIRM</name>
<reference evidence="4 5" key="1">
    <citation type="submission" date="2018-05" db="EMBL/GenBank/DDBJ databases">
        <title>Genomic Encyclopedia of Type Strains, Phase IV (KMG-IV): sequencing the most valuable type-strain genomes for metagenomic binning, comparative biology and taxonomic classification.</title>
        <authorList>
            <person name="Goeker M."/>
        </authorList>
    </citation>
    <scope>NUCLEOTIDE SEQUENCE [LARGE SCALE GENOMIC DNA]</scope>
    <source>
        <strain evidence="4 5">DSM 24995</strain>
    </source>
</reference>
<keyword evidence="2" id="KW-0378">Hydrolase</keyword>
<dbReference type="Pfam" id="PF00884">
    <property type="entry name" value="Sulfatase"/>
    <property type="match status" value="1"/>
</dbReference>
<dbReference type="InterPro" id="IPR000917">
    <property type="entry name" value="Sulfatase_N"/>
</dbReference>
<proteinExistence type="predicted"/>
<evidence type="ECO:0000313" key="4">
    <source>
        <dbReference type="EMBL" id="PXX56806.1"/>
    </source>
</evidence>
<accession>A0A2V3YCD7</accession>
<sequence>MNRDRTMNQSTQPDILIYLSDQHDGRVMGCAGHPVVETPNLDALASEGTMFENAYTSCPLCVPARMSFLTGRLPVHTGVYTNRGSIPSEMPTFLHLLALAGYETVLCGRMHFEGEDQRHGFTKRIAGDITPVSIGPMAPYWERMGPMAPVMTEGGCIHAVGGGNSPVQEYDRYVIREAEIYLSQPHKKPQCVVVGTYAPHFPYIAPTELYDKYRMRTDLPPTLDIMASAQDAGRLRDTTPELVKGVRAAYWGLIEFEDHCLGQVKSAWDTYLSRHGKRGIFFYLSDHGDHAGDRGFYGKQSLYEAAVRIPMIVSGDGILAGNRLRSPVSLLDAAPTVCQLAGARELPFQDGVSLIPELERGEERENRAVTAEWINLPYGRGTDYGRMIRQGKWKLISYVSHPEEELLICPDSDPWELYNRIAEFPEAADELREAAFHNVCAGRIVEEKNIREDGYQIVAQFQGQKSWVSSETWIPPRSVTQLPKQYLTTNQPMPEKFRRYWEMKNAEEGGKKCEKAAEHSHL</sequence>
<dbReference type="Gene3D" id="3.40.720.10">
    <property type="entry name" value="Alkaline Phosphatase, subunit A"/>
    <property type="match status" value="1"/>
</dbReference>
<keyword evidence="5" id="KW-1185">Reference proteome</keyword>
<keyword evidence="1" id="KW-0479">Metal-binding</keyword>
<feature type="domain" description="Sulfatase N-terminal" evidence="3">
    <location>
        <begin position="15"/>
        <end position="343"/>
    </location>
</feature>
<dbReference type="Proteomes" id="UP000248057">
    <property type="component" value="Unassembled WGS sequence"/>
</dbReference>
<evidence type="ECO:0000313" key="5">
    <source>
        <dbReference type="Proteomes" id="UP000248057"/>
    </source>
</evidence>
<organism evidence="4 5">
    <name type="scientific">Hungatella effluvii</name>
    <dbReference type="NCBI Taxonomy" id="1096246"/>
    <lineage>
        <taxon>Bacteria</taxon>
        <taxon>Bacillati</taxon>
        <taxon>Bacillota</taxon>
        <taxon>Clostridia</taxon>
        <taxon>Lachnospirales</taxon>
        <taxon>Lachnospiraceae</taxon>
        <taxon>Hungatella</taxon>
    </lineage>
</organism>
<dbReference type="CDD" id="cd16037">
    <property type="entry name" value="sulfatase_like"/>
    <property type="match status" value="1"/>
</dbReference>
<dbReference type="AlphaFoldDB" id="A0A2V3YCD7"/>
<dbReference type="GO" id="GO:0046872">
    <property type="term" value="F:metal ion binding"/>
    <property type="evidence" value="ECO:0007669"/>
    <property type="project" value="UniProtKB-KW"/>
</dbReference>
<gene>
    <name evidence="4" type="ORF">DFR60_101110</name>
</gene>
<evidence type="ECO:0000259" key="3">
    <source>
        <dbReference type="Pfam" id="PF00884"/>
    </source>
</evidence>
<dbReference type="PANTHER" id="PTHR45953:SF1">
    <property type="entry name" value="IDURONATE 2-SULFATASE"/>
    <property type="match status" value="1"/>
</dbReference>
<dbReference type="PANTHER" id="PTHR45953">
    <property type="entry name" value="IDURONATE 2-SULFATASE"/>
    <property type="match status" value="1"/>
</dbReference>
<dbReference type="RefSeq" id="WP_110321141.1">
    <property type="nucleotide sequence ID" value="NZ_QJKD01000001.1"/>
</dbReference>
<evidence type="ECO:0000256" key="2">
    <source>
        <dbReference type="ARBA" id="ARBA00022801"/>
    </source>
</evidence>